<feature type="compositionally biased region" description="Low complexity" evidence="1">
    <location>
        <begin position="106"/>
        <end position="126"/>
    </location>
</feature>
<dbReference type="AlphaFoldDB" id="A0A3B1AWW6"/>
<organism evidence="2">
    <name type="scientific">hydrothermal vent metagenome</name>
    <dbReference type="NCBI Taxonomy" id="652676"/>
    <lineage>
        <taxon>unclassified sequences</taxon>
        <taxon>metagenomes</taxon>
        <taxon>ecological metagenomes</taxon>
    </lineage>
</organism>
<evidence type="ECO:0000313" key="2">
    <source>
        <dbReference type="EMBL" id="VAX06251.1"/>
    </source>
</evidence>
<evidence type="ECO:0000256" key="1">
    <source>
        <dbReference type="SAM" id="MobiDB-lite"/>
    </source>
</evidence>
<name>A0A3B1AWW6_9ZZZZ</name>
<dbReference type="EMBL" id="UOFX01000011">
    <property type="protein sequence ID" value="VAX06251.1"/>
    <property type="molecule type" value="Genomic_DNA"/>
</dbReference>
<proteinExistence type="predicted"/>
<reference evidence="2" key="1">
    <citation type="submission" date="2018-06" db="EMBL/GenBank/DDBJ databases">
        <authorList>
            <person name="Zhirakovskaya E."/>
        </authorList>
    </citation>
    <scope>NUCLEOTIDE SEQUENCE</scope>
</reference>
<sequence>MKPAYQILAFLLCFGLMASVLAADPADNIIKNAQIDIARFEQQANGLTPTRSSNARRILKLLNLSHQRLQNSQNQDHPSWQEVNQRFVSLKSQLEGLLKPGATSAATAAPANSAPATRMAAPASAPGNNVPELVSGQRVRVKKLTRDMDGISQDLVTTGPSPLQTPAEVAALKKRIDQFAKALSRYPQLNDPDVQAARASFKALTQKLNAEFQRSKQQLKQLGDVQQRLATLEKNSRTYAPPKSLAIPFSKADAQAWVDAAGKARTVAEHNLKELQAIAPIAYLPQNPGTPQTGAPYDTGDVRRLQNNAMGMLDDVEQGYQSMAKMLKDSLNGVERNTFAHWEEDPLGEKSGVFLGASNEKNAMDSFARGLAIAQSSIYLEQALGRDAPDAHKIAGKIEQAKKDFIRNQDIALSASRMPESKSKDSKLLAIAREILENPKYEYGEFSRIVLTTEGVVERERKDSELEIDDAKLTLGGDLKMSGTQTTWTYKWQEFKFAASLKENDSDKWYIWWITAKNFSSGGSKTPLNKWISGKSSMGNPILKKNI</sequence>
<gene>
    <name evidence="2" type="ORF">MNBD_GAMMA26-988</name>
</gene>
<accession>A0A3B1AWW6</accession>
<feature type="region of interest" description="Disordered" evidence="1">
    <location>
        <begin position="106"/>
        <end position="131"/>
    </location>
</feature>
<protein>
    <submittedName>
        <fullName evidence="2">Uncharacterized protein</fullName>
    </submittedName>
</protein>